<keyword evidence="3" id="KW-0132">Cell division</keyword>
<evidence type="ECO:0000256" key="6">
    <source>
        <dbReference type="SAM" id="Coils"/>
    </source>
</evidence>
<comment type="subcellular location">
    <subcellularLocation>
        <location evidence="1">Cytoplasm</location>
    </subcellularLocation>
</comment>
<feature type="compositionally biased region" description="Basic and acidic residues" evidence="7">
    <location>
        <begin position="229"/>
        <end position="240"/>
    </location>
</feature>
<organism evidence="8 9">
    <name type="scientific">Lactobacillus iners</name>
    <dbReference type="NCBI Taxonomy" id="147802"/>
    <lineage>
        <taxon>Bacteria</taxon>
        <taxon>Bacillati</taxon>
        <taxon>Bacillota</taxon>
        <taxon>Bacilli</taxon>
        <taxon>Lactobacillales</taxon>
        <taxon>Lactobacillaceae</taxon>
        <taxon>Lactobacillus</taxon>
    </lineage>
</organism>
<evidence type="ECO:0000256" key="5">
    <source>
        <dbReference type="ARBA" id="ARBA00023306"/>
    </source>
</evidence>
<evidence type="ECO:0000313" key="8">
    <source>
        <dbReference type="EMBL" id="QIH23647.1"/>
    </source>
</evidence>
<dbReference type="GO" id="GO:0005737">
    <property type="term" value="C:cytoplasm"/>
    <property type="evidence" value="ECO:0007669"/>
    <property type="project" value="UniProtKB-SubCell"/>
</dbReference>
<feature type="region of interest" description="Disordered" evidence="7">
    <location>
        <begin position="215"/>
        <end position="275"/>
    </location>
</feature>
<accession>A0A6G7BJP4</accession>
<dbReference type="RefSeq" id="WP_009310691.1">
    <property type="nucleotide sequence ID" value="NZ_CABKQA010000003.1"/>
</dbReference>
<keyword evidence="2" id="KW-0963">Cytoplasm</keyword>
<evidence type="ECO:0000313" key="9">
    <source>
        <dbReference type="Proteomes" id="UP000501676"/>
    </source>
</evidence>
<feature type="coiled-coil region" evidence="6">
    <location>
        <begin position="31"/>
        <end position="65"/>
    </location>
</feature>
<dbReference type="NCBIfam" id="TIGR03544">
    <property type="entry name" value="DivI1A_domain"/>
    <property type="match status" value="1"/>
</dbReference>
<proteinExistence type="predicted"/>
<sequence>MAMTITPMEIHDKVFPIVKNGYSAEAVDEFLDQIIDDYADVLDRNVDLKNENYKLKKQIRDASSDNTQIRQHMVEVQEQARQIVNQARVTAQQIIDDAKDKSDSMLADTQKQLVQQQNMLEQYNTLMNDYELLKTEVANFIHDTKAKLNEQVKELDDKDWQIYLDKHYGRTRLYPADGSQPIKTDDSDNLIDEEGLIKPEDIDKYQEYIPAENFDEDIDNNTDTEVNSDNEKEDTHKILEGDNPTVVETVEDENSNSDSLSRPKIIFPDDYKDHN</sequence>
<dbReference type="PANTHER" id="PTHR35794">
    <property type="entry name" value="CELL DIVISION PROTEIN DIVIVA"/>
    <property type="match status" value="1"/>
</dbReference>
<gene>
    <name evidence="8" type="ORF">G6Z83_02710</name>
</gene>
<dbReference type="InterPro" id="IPR019933">
    <property type="entry name" value="DivIVA_domain"/>
</dbReference>
<dbReference type="GO" id="GO:0051301">
    <property type="term" value="P:cell division"/>
    <property type="evidence" value="ECO:0007669"/>
    <property type="project" value="UniProtKB-KW"/>
</dbReference>
<dbReference type="InterPro" id="IPR007793">
    <property type="entry name" value="DivIVA_fam"/>
</dbReference>
<protein>
    <submittedName>
        <fullName evidence="8">DivIVA domain-containing protein</fullName>
    </submittedName>
</protein>
<evidence type="ECO:0000256" key="3">
    <source>
        <dbReference type="ARBA" id="ARBA00022618"/>
    </source>
</evidence>
<dbReference type="Proteomes" id="UP000501676">
    <property type="component" value="Chromosome"/>
</dbReference>
<keyword evidence="4 6" id="KW-0175">Coiled coil</keyword>
<dbReference type="PANTHER" id="PTHR35794:SF1">
    <property type="entry name" value="CELL CYCLE PROTEIN GPSB"/>
    <property type="match status" value="1"/>
</dbReference>
<keyword evidence="5" id="KW-0131">Cell cycle</keyword>
<reference evidence="8 9" key="1">
    <citation type="submission" date="2020-02" db="EMBL/GenBank/DDBJ databases">
        <title>Complete genome sequences of six Lactobacillus iners strains isolated from the human vagina.</title>
        <authorList>
            <person name="France M.T."/>
            <person name="Rutt L."/>
            <person name="Narina S."/>
            <person name="Arbaugh S."/>
            <person name="Humphrys M.S."/>
            <person name="Ma B."/>
            <person name="Hayward M.R."/>
            <person name="Relman D."/>
            <person name="Kwon D.S."/>
            <person name="Ravel J."/>
        </authorList>
    </citation>
    <scope>NUCLEOTIDE SEQUENCE [LARGE SCALE GENOMIC DNA]</scope>
    <source>
        <strain evidence="8 9">C0210C1</strain>
    </source>
</reference>
<evidence type="ECO:0000256" key="4">
    <source>
        <dbReference type="ARBA" id="ARBA00023054"/>
    </source>
</evidence>
<feature type="coiled-coil region" evidence="6">
    <location>
        <begin position="106"/>
        <end position="158"/>
    </location>
</feature>
<dbReference type="AlphaFoldDB" id="A0A6G7BJP4"/>
<evidence type="ECO:0000256" key="7">
    <source>
        <dbReference type="SAM" id="MobiDB-lite"/>
    </source>
</evidence>
<evidence type="ECO:0000256" key="1">
    <source>
        <dbReference type="ARBA" id="ARBA00004496"/>
    </source>
</evidence>
<evidence type="ECO:0000256" key="2">
    <source>
        <dbReference type="ARBA" id="ARBA00022490"/>
    </source>
</evidence>
<dbReference type="Gene3D" id="6.10.250.660">
    <property type="match status" value="1"/>
</dbReference>
<name>A0A6G7BJP4_9LACO</name>
<feature type="compositionally biased region" description="Acidic residues" evidence="7">
    <location>
        <begin position="215"/>
        <end position="228"/>
    </location>
</feature>
<dbReference type="EMBL" id="CP049228">
    <property type="protein sequence ID" value="QIH23647.1"/>
    <property type="molecule type" value="Genomic_DNA"/>
</dbReference>
<dbReference type="Pfam" id="PF05103">
    <property type="entry name" value="DivIVA"/>
    <property type="match status" value="1"/>
</dbReference>